<keyword evidence="1" id="KW-0812">Transmembrane</keyword>
<keyword evidence="1" id="KW-1133">Transmembrane helix</keyword>
<name>B3EJ85_CHLPB</name>
<dbReference type="eggNOG" id="ENOG5033UAF">
    <property type="taxonomic scope" value="Bacteria"/>
</dbReference>
<evidence type="ECO:0008006" key="3">
    <source>
        <dbReference type="Google" id="ProtNLM"/>
    </source>
</evidence>
<organism evidence="2">
    <name type="scientific">Chlorobium phaeobacteroides (strain BS1)</name>
    <dbReference type="NCBI Taxonomy" id="331678"/>
    <lineage>
        <taxon>Bacteria</taxon>
        <taxon>Pseudomonadati</taxon>
        <taxon>Chlorobiota</taxon>
        <taxon>Chlorobiia</taxon>
        <taxon>Chlorobiales</taxon>
        <taxon>Chlorobiaceae</taxon>
        <taxon>Chlorobium/Pelodictyon group</taxon>
        <taxon>Chlorobium</taxon>
    </lineage>
</organism>
<feature type="transmembrane region" description="Helical" evidence="1">
    <location>
        <begin position="75"/>
        <end position="93"/>
    </location>
</feature>
<feature type="transmembrane region" description="Helical" evidence="1">
    <location>
        <begin position="7"/>
        <end position="25"/>
    </location>
</feature>
<reference evidence="2" key="1">
    <citation type="submission" date="2008-06" db="EMBL/GenBank/DDBJ databases">
        <title>Complete sequence of Chlorobium phaeobacteroides BS1.</title>
        <authorList>
            <consortium name="US DOE Joint Genome Institute"/>
            <person name="Lucas S."/>
            <person name="Copeland A."/>
            <person name="Lapidus A."/>
            <person name="Glavina del Rio T."/>
            <person name="Dalin E."/>
            <person name="Tice H."/>
            <person name="Bruce D."/>
            <person name="Goodwin L."/>
            <person name="Pitluck S."/>
            <person name="Schmutz J."/>
            <person name="Larimer F."/>
            <person name="Land M."/>
            <person name="Hauser L."/>
            <person name="Kyrpides N."/>
            <person name="Ovchinnikova G."/>
            <person name="Li T."/>
            <person name="Liu Z."/>
            <person name="Zhao F."/>
            <person name="Overmann J."/>
            <person name="Bryant D.A."/>
            <person name="Richardson P."/>
        </authorList>
    </citation>
    <scope>NUCLEOTIDE SEQUENCE [LARGE SCALE GENOMIC DNA]</scope>
    <source>
        <strain evidence="2">BS1</strain>
    </source>
</reference>
<evidence type="ECO:0000313" key="2">
    <source>
        <dbReference type="EMBL" id="ACE04285.1"/>
    </source>
</evidence>
<evidence type="ECO:0000256" key="1">
    <source>
        <dbReference type="SAM" id="Phobius"/>
    </source>
</evidence>
<dbReference type="AlphaFoldDB" id="B3EJ85"/>
<dbReference type="HOGENOM" id="CLU_1701106_0_0_10"/>
<dbReference type="InterPro" id="IPR046740">
    <property type="entry name" value="DUF6790"/>
</dbReference>
<accession>B3EJ85</accession>
<feature type="transmembrane region" description="Helical" evidence="1">
    <location>
        <begin position="99"/>
        <end position="119"/>
    </location>
</feature>
<feature type="transmembrane region" description="Helical" evidence="1">
    <location>
        <begin position="37"/>
        <end position="54"/>
    </location>
</feature>
<dbReference type="EMBL" id="CP001101">
    <property type="protein sequence ID" value="ACE04285.1"/>
    <property type="molecule type" value="Genomic_DNA"/>
</dbReference>
<dbReference type="STRING" id="331678.Cphamn1_1356"/>
<keyword evidence="1" id="KW-0472">Membrane</keyword>
<dbReference type="Pfam" id="PF20589">
    <property type="entry name" value="DUF6790"/>
    <property type="match status" value="1"/>
</dbReference>
<sequence length="154" mass="17342">MIIKLLEILRIAGASVGVFLAYYFGKSPEEVLCIMTPWFIGSVAGLSAIEGLFFSKKAAEEKGFEQGSNYQRQNAFWFLAIAVIALVVFFAGWDVYANISLVFVFSLFLILSAANHTWSMYAENNMKWQNVIRPVLTALLTMAFWFPVSSILFK</sequence>
<protein>
    <recommendedName>
        <fullName evidence="3">Integral membrane protein</fullName>
    </recommendedName>
</protein>
<feature type="transmembrane region" description="Helical" evidence="1">
    <location>
        <begin position="131"/>
        <end position="153"/>
    </location>
</feature>
<proteinExistence type="predicted"/>
<dbReference type="KEGG" id="cpb:Cphamn1_1356"/>
<gene>
    <name evidence="2" type="ordered locus">Cphamn1_1356</name>
</gene>